<feature type="compositionally biased region" description="Basic and acidic residues" evidence="1">
    <location>
        <begin position="297"/>
        <end position="315"/>
    </location>
</feature>
<accession>A0ABR3W6K1</accession>
<keyword evidence="3" id="KW-1185">Reference proteome</keyword>
<feature type="compositionally biased region" description="Basic residues" evidence="1">
    <location>
        <begin position="268"/>
        <end position="281"/>
    </location>
</feature>
<sequence length="427" mass="46725">MNIVGTVLVSQSIQNSKKTMTSDMMSGHVVERDSLSISETITNIGTPPLTVLDQEIATCKGLKLTSGITSTHTVTHLRMALRAMSLIVAVSTEKKFGLRRAVRGAAFAHLPAGYAAKVTIPTALAATDLMSLMPDMVLRGLILGARENTQRVTVPIAQEARHADTGPMKRVKKRTFSIDAEKSLRKIRSEAQILLSRISEPEDESMETDVRHSGTAKEPRPAGLSVPSSATSLTGETSPERTRLSAKEKGKGKASANAFEQSEAQRPSKSHHSVTRTRRDHRQHEQTSPSGRPKAAALDKGKDKEVAEKESEMAHPTRASTQQHSAKSRRPTAEKGGEHQCDWKSKYDTLKSEVEKGRPGQAFGVDEVSHDHQCEWKDKYLALEPKAEDGQGQQQQADLGLEGLTIVLHMRGKDDLVINTDLRDLDQ</sequence>
<feature type="compositionally biased region" description="Basic and acidic residues" evidence="1">
    <location>
        <begin position="331"/>
        <end position="344"/>
    </location>
</feature>
<gene>
    <name evidence="2" type="ORF">Daus18300_011528</name>
</gene>
<name>A0ABR3W6K1_9PEZI</name>
<evidence type="ECO:0000313" key="2">
    <source>
        <dbReference type="EMBL" id="KAL1854342.1"/>
    </source>
</evidence>
<dbReference type="Proteomes" id="UP001583177">
    <property type="component" value="Unassembled WGS sequence"/>
</dbReference>
<reference evidence="2 3" key="1">
    <citation type="journal article" date="2024" name="IMA Fungus">
        <title>IMA Genome - F19 : A genome assembly and annotation guide to empower mycologists, including annotated draft genome sequences of Ceratocystis pirilliformis, Diaporthe australafricana, Fusarium ophioides, Paecilomyces lecythidis, and Sporothrix stenoceras.</title>
        <authorList>
            <person name="Aylward J."/>
            <person name="Wilson A.M."/>
            <person name="Visagie C.M."/>
            <person name="Spraker J."/>
            <person name="Barnes I."/>
            <person name="Buitendag C."/>
            <person name="Ceriani C."/>
            <person name="Del Mar Angel L."/>
            <person name="du Plessis D."/>
            <person name="Fuchs T."/>
            <person name="Gasser K."/>
            <person name="Kramer D."/>
            <person name="Li W."/>
            <person name="Munsamy K."/>
            <person name="Piso A."/>
            <person name="Price J.L."/>
            <person name="Sonnekus B."/>
            <person name="Thomas C."/>
            <person name="van der Nest A."/>
            <person name="van Dijk A."/>
            <person name="van Heerden A."/>
            <person name="van Vuuren N."/>
            <person name="Yilmaz N."/>
            <person name="Duong T.A."/>
            <person name="van der Merwe N.A."/>
            <person name="Wingfield M.J."/>
            <person name="Wingfield B.D."/>
        </authorList>
    </citation>
    <scope>NUCLEOTIDE SEQUENCE [LARGE SCALE GENOMIC DNA]</scope>
    <source>
        <strain evidence="2 3">CMW 18300</strain>
    </source>
</reference>
<feature type="compositionally biased region" description="Basic and acidic residues" evidence="1">
    <location>
        <begin position="238"/>
        <end position="251"/>
    </location>
</feature>
<feature type="compositionally biased region" description="Polar residues" evidence="1">
    <location>
        <begin position="226"/>
        <end position="237"/>
    </location>
</feature>
<feature type="compositionally biased region" description="Basic and acidic residues" evidence="1">
    <location>
        <begin position="208"/>
        <end position="220"/>
    </location>
</feature>
<protein>
    <submittedName>
        <fullName evidence="2">Uncharacterized protein</fullName>
    </submittedName>
</protein>
<organism evidence="2 3">
    <name type="scientific">Diaporthe australafricana</name>
    <dbReference type="NCBI Taxonomy" id="127596"/>
    <lineage>
        <taxon>Eukaryota</taxon>
        <taxon>Fungi</taxon>
        <taxon>Dikarya</taxon>
        <taxon>Ascomycota</taxon>
        <taxon>Pezizomycotina</taxon>
        <taxon>Sordariomycetes</taxon>
        <taxon>Sordariomycetidae</taxon>
        <taxon>Diaporthales</taxon>
        <taxon>Diaporthaceae</taxon>
        <taxon>Diaporthe</taxon>
    </lineage>
</organism>
<proteinExistence type="predicted"/>
<evidence type="ECO:0000256" key="1">
    <source>
        <dbReference type="SAM" id="MobiDB-lite"/>
    </source>
</evidence>
<evidence type="ECO:0000313" key="3">
    <source>
        <dbReference type="Proteomes" id="UP001583177"/>
    </source>
</evidence>
<feature type="region of interest" description="Disordered" evidence="1">
    <location>
        <begin position="196"/>
        <end position="344"/>
    </location>
</feature>
<comment type="caution">
    <text evidence="2">The sequence shown here is derived from an EMBL/GenBank/DDBJ whole genome shotgun (WGS) entry which is preliminary data.</text>
</comment>
<dbReference type="EMBL" id="JAWRVE010000141">
    <property type="protein sequence ID" value="KAL1854342.1"/>
    <property type="molecule type" value="Genomic_DNA"/>
</dbReference>